<dbReference type="Pfam" id="PF00646">
    <property type="entry name" value="F-box"/>
    <property type="match status" value="1"/>
</dbReference>
<dbReference type="InterPro" id="IPR001810">
    <property type="entry name" value="F-box_dom"/>
</dbReference>
<reference evidence="2" key="1">
    <citation type="journal article" date="2019" name="Sci. Rep.">
        <title>Draft genome of Tanacetum cinerariifolium, the natural source of mosquito coil.</title>
        <authorList>
            <person name="Yamashiro T."/>
            <person name="Shiraishi A."/>
            <person name="Satake H."/>
            <person name="Nakayama K."/>
        </authorList>
    </citation>
    <scope>NUCLEOTIDE SEQUENCE</scope>
</reference>
<feature type="domain" description="F-box" evidence="1">
    <location>
        <begin position="13"/>
        <end position="45"/>
    </location>
</feature>
<evidence type="ECO:0000313" key="2">
    <source>
        <dbReference type="EMBL" id="GEU68114.1"/>
    </source>
</evidence>
<dbReference type="PANTHER" id="PTHR31639">
    <property type="entry name" value="F-BOX PROTEIN-LIKE"/>
    <property type="match status" value="1"/>
</dbReference>
<dbReference type="SUPFAM" id="SSF52047">
    <property type="entry name" value="RNI-like"/>
    <property type="match status" value="1"/>
</dbReference>
<sequence length="353" mass="40059">MQGQAKCVCVDTINNLPLPIIENILCILPIKEAVRTSILSRNWRYNWTGIPKLVFDKDTSHQRNIVSAIRQVLFLHRGPIFEFSVSMDSFTNVELDQIIHDLARNKDTLKKLTLHFCYRNGCAFGSLTSLYFHSCNVSSKAIFNLLSNCPILKRLKLAFDTGLTYKWECITYHELSKCLPVIEHLSFNCMVIECSFQNYACGELPTALVNLKCISLFGAVLFDNSHLPLLCHVLRSSPNLEKITLTLILAKSPVLKKVIIELSFEDADRQLEILRTLLQSLRASSAAEIIVTYDSKPWNDYHFTECFGPFGVQLVKNLVQSPLASAEIIVMHSIKPWNDYNFSEALGVQLENL</sequence>
<evidence type="ECO:0000259" key="1">
    <source>
        <dbReference type="Pfam" id="PF00646"/>
    </source>
</evidence>
<name>A0A6L2M689_TANCI</name>
<dbReference type="AlphaFoldDB" id="A0A6L2M689"/>
<protein>
    <recommendedName>
        <fullName evidence="1">F-box domain-containing protein</fullName>
    </recommendedName>
</protein>
<dbReference type="PANTHER" id="PTHR31639:SF315">
    <property type="entry name" value="LEUCINE-RICH REPEAT DOMAIN SUPERFAMILY, F-BOX-LIKE DOMAIN SUPERFAMILY"/>
    <property type="match status" value="1"/>
</dbReference>
<dbReference type="InterPro" id="IPR032675">
    <property type="entry name" value="LRR_dom_sf"/>
</dbReference>
<comment type="caution">
    <text evidence="2">The sequence shown here is derived from an EMBL/GenBank/DDBJ whole genome shotgun (WGS) entry which is preliminary data.</text>
</comment>
<proteinExistence type="predicted"/>
<dbReference type="EMBL" id="BKCJ010005687">
    <property type="protein sequence ID" value="GEU68114.1"/>
    <property type="molecule type" value="Genomic_DNA"/>
</dbReference>
<gene>
    <name evidence="2" type="ORF">Tci_040092</name>
</gene>
<dbReference type="InterPro" id="IPR036047">
    <property type="entry name" value="F-box-like_dom_sf"/>
</dbReference>
<dbReference type="Gene3D" id="3.80.10.10">
    <property type="entry name" value="Ribonuclease Inhibitor"/>
    <property type="match status" value="1"/>
</dbReference>
<dbReference type="SUPFAM" id="SSF81383">
    <property type="entry name" value="F-box domain"/>
    <property type="match status" value="1"/>
</dbReference>
<accession>A0A6L2M689</accession>
<organism evidence="2">
    <name type="scientific">Tanacetum cinerariifolium</name>
    <name type="common">Dalmatian daisy</name>
    <name type="synonym">Chrysanthemum cinerariifolium</name>
    <dbReference type="NCBI Taxonomy" id="118510"/>
    <lineage>
        <taxon>Eukaryota</taxon>
        <taxon>Viridiplantae</taxon>
        <taxon>Streptophyta</taxon>
        <taxon>Embryophyta</taxon>
        <taxon>Tracheophyta</taxon>
        <taxon>Spermatophyta</taxon>
        <taxon>Magnoliopsida</taxon>
        <taxon>eudicotyledons</taxon>
        <taxon>Gunneridae</taxon>
        <taxon>Pentapetalae</taxon>
        <taxon>asterids</taxon>
        <taxon>campanulids</taxon>
        <taxon>Asterales</taxon>
        <taxon>Asteraceae</taxon>
        <taxon>Asteroideae</taxon>
        <taxon>Anthemideae</taxon>
        <taxon>Anthemidinae</taxon>
        <taxon>Tanacetum</taxon>
    </lineage>
</organism>